<keyword evidence="2 5" id="KW-0812">Transmembrane</keyword>
<dbReference type="Proteomes" id="UP001065265">
    <property type="component" value="Chromosome"/>
</dbReference>
<name>A0ABY5SV56_9SPHN</name>
<proteinExistence type="predicted"/>
<feature type="transmembrane region" description="Helical" evidence="5">
    <location>
        <begin position="79"/>
        <end position="98"/>
    </location>
</feature>
<accession>A0ABY5SV56</accession>
<evidence type="ECO:0000256" key="2">
    <source>
        <dbReference type="ARBA" id="ARBA00022692"/>
    </source>
</evidence>
<evidence type="ECO:0000313" key="7">
    <source>
        <dbReference type="Proteomes" id="UP001065265"/>
    </source>
</evidence>
<reference evidence="6" key="1">
    <citation type="submission" date="2022-02" db="EMBL/GenBank/DDBJ databases">
        <title>Qipengyuania spongiae sp. nov., isolated from marine sponge.</title>
        <authorList>
            <person name="Li Z."/>
            <person name="Zhang M."/>
        </authorList>
    </citation>
    <scope>NUCLEOTIDE SEQUENCE</scope>
    <source>
        <strain evidence="6">PHS-Z21</strain>
    </source>
</reference>
<dbReference type="InterPro" id="IPR023352">
    <property type="entry name" value="MAPEG-like_dom_sf"/>
</dbReference>
<gene>
    <name evidence="6" type="ORF">L1F33_07375</name>
</gene>
<keyword evidence="4 5" id="KW-0472">Membrane</keyword>
<dbReference type="Gene3D" id="1.20.120.550">
    <property type="entry name" value="Membrane associated eicosanoid/glutathione metabolism-like domain"/>
    <property type="match status" value="1"/>
</dbReference>
<dbReference type="PANTHER" id="PTHR35814">
    <property type="match status" value="1"/>
</dbReference>
<dbReference type="PANTHER" id="PTHR35814:SF1">
    <property type="entry name" value="GLUTATHIONE S-TRANSFERASE-RELATED"/>
    <property type="match status" value="1"/>
</dbReference>
<dbReference type="RefSeq" id="WP_265557297.1">
    <property type="nucleotide sequence ID" value="NZ_CP092471.1"/>
</dbReference>
<dbReference type="EMBL" id="CP092471">
    <property type="protein sequence ID" value="UVI38099.1"/>
    <property type="molecule type" value="Genomic_DNA"/>
</dbReference>
<dbReference type="InterPro" id="IPR001129">
    <property type="entry name" value="Membr-assoc_MAPEG"/>
</dbReference>
<dbReference type="SUPFAM" id="SSF161084">
    <property type="entry name" value="MAPEG domain-like"/>
    <property type="match status" value="1"/>
</dbReference>
<evidence type="ECO:0000256" key="1">
    <source>
        <dbReference type="ARBA" id="ARBA00004370"/>
    </source>
</evidence>
<protein>
    <submittedName>
        <fullName evidence="6">MAPEG family protein</fullName>
    </submittedName>
</protein>
<feature type="transmembrane region" description="Helical" evidence="5">
    <location>
        <begin position="110"/>
        <end position="133"/>
    </location>
</feature>
<evidence type="ECO:0000313" key="6">
    <source>
        <dbReference type="EMBL" id="UVI38099.1"/>
    </source>
</evidence>
<organism evidence="6 7">
    <name type="scientific">Qipengyuania spongiae</name>
    <dbReference type="NCBI Taxonomy" id="2909673"/>
    <lineage>
        <taxon>Bacteria</taxon>
        <taxon>Pseudomonadati</taxon>
        <taxon>Pseudomonadota</taxon>
        <taxon>Alphaproteobacteria</taxon>
        <taxon>Sphingomonadales</taxon>
        <taxon>Erythrobacteraceae</taxon>
        <taxon>Qipengyuania</taxon>
    </lineage>
</organism>
<sequence length="134" mass="14328">MPPTLFLPVTLTACAAAAIIAVWLAVRCGQMRLRHNILHGDDNGGPLARRMRAQLNYVENTPFVLLLVAGIELSGRGQAWLSLVIGIYLLGRVAHAIGMDSETPHILRKIGVLITLLTLIGLAVVATLIASGLF</sequence>
<keyword evidence="7" id="KW-1185">Reference proteome</keyword>
<evidence type="ECO:0000256" key="4">
    <source>
        <dbReference type="ARBA" id="ARBA00023136"/>
    </source>
</evidence>
<dbReference type="Pfam" id="PF01124">
    <property type="entry name" value="MAPEG"/>
    <property type="match status" value="1"/>
</dbReference>
<keyword evidence="3 5" id="KW-1133">Transmembrane helix</keyword>
<evidence type="ECO:0000256" key="3">
    <source>
        <dbReference type="ARBA" id="ARBA00022989"/>
    </source>
</evidence>
<feature type="transmembrane region" description="Helical" evidence="5">
    <location>
        <begin position="6"/>
        <end position="26"/>
    </location>
</feature>
<comment type="subcellular location">
    <subcellularLocation>
        <location evidence="1">Membrane</location>
    </subcellularLocation>
</comment>
<evidence type="ECO:0000256" key="5">
    <source>
        <dbReference type="SAM" id="Phobius"/>
    </source>
</evidence>